<sequence length="94" mass="11075">MIRPQNELQFENTGLKLARLLHSSLHVGVWSMLEILLHMKLTHYDLHLAMPICMNTIYAKAKSHLLASMQREDRHSHKVDIYVEEAVRYIPNQR</sequence>
<gene>
    <name evidence="1" type="ORF">HUJ06_029916</name>
</gene>
<proteinExistence type="predicted"/>
<keyword evidence="2" id="KW-1185">Reference proteome</keyword>
<accession>A0A822YG06</accession>
<protein>
    <submittedName>
        <fullName evidence="1">Uncharacterized protein</fullName>
    </submittedName>
</protein>
<dbReference type="EMBL" id="DUZY01000002">
    <property type="protein sequence ID" value="DAD28448.1"/>
    <property type="molecule type" value="Genomic_DNA"/>
</dbReference>
<comment type="caution">
    <text evidence="1">The sequence shown here is derived from an EMBL/GenBank/DDBJ whole genome shotgun (WGS) entry which is preliminary data.</text>
</comment>
<reference evidence="1 2" key="1">
    <citation type="journal article" date="2020" name="Mol. Biol. Evol.">
        <title>Distinct Expression and Methylation Patterns for Genes with Different Fates following a Single Whole-Genome Duplication in Flowering Plants.</title>
        <authorList>
            <person name="Shi T."/>
            <person name="Rahmani R.S."/>
            <person name="Gugger P.F."/>
            <person name="Wang M."/>
            <person name="Li H."/>
            <person name="Zhang Y."/>
            <person name="Li Z."/>
            <person name="Wang Q."/>
            <person name="Van de Peer Y."/>
            <person name="Marchal K."/>
            <person name="Chen J."/>
        </authorList>
    </citation>
    <scope>NUCLEOTIDE SEQUENCE [LARGE SCALE GENOMIC DNA]</scope>
    <source>
        <tissue evidence="1">Leaf</tissue>
    </source>
</reference>
<dbReference type="AlphaFoldDB" id="A0A822YG06"/>
<evidence type="ECO:0000313" key="1">
    <source>
        <dbReference type="EMBL" id="DAD28448.1"/>
    </source>
</evidence>
<name>A0A822YG06_NELNU</name>
<organism evidence="1 2">
    <name type="scientific">Nelumbo nucifera</name>
    <name type="common">Sacred lotus</name>
    <dbReference type="NCBI Taxonomy" id="4432"/>
    <lineage>
        <taxon>Eukaryota</taxon>
        <taxon>Viridiplantae</taxon>
        <taxon>Streptophyta</taxon>
        <taxon>Embryophyta</taxon>
        <taxon>Tracheophyta</taxon>
        <taxon>Spermatophyta</taxon>
        <taxon>Magnoliopsida</taxon>
        <taxon>Proteales</taxon>
        <taxon>Nelumbonaceae</taxon>
        <taxon>Nelumbo</taxon>
    </lineage>
</organism>
<evidence type="ECO:0000313" key="2">
    <source>
        <dbReference type="Proteomes" id="UP000607653"/>
    </source>
</evidence>
<dbReference type="Proteomes" id="UP000607653">
    <property type="component" value="Unassembled WGS sequence"/>
</dbReference>